<dbReference type="InterPro" id="IPR042099">
    <property type="entry name" value="ANL_N_sf"/>
</dbReference>
<name>L8GM08_ACACF</name>
<feature type="region of interest" description="Disordered" evidence="5">
    <location>
        <begin position="323"/>
        <end position="342"/>
    </location>
</feature>
<evidence type="ECO:0000313" key="8">
    <source>
        <dbReference type="EMBL" id="ELR13773.1"/>
    </source>
</evidence>
<evidence type="ECO:0000259" key="7">
    <source>
        <dbReference type="Pfam" id="PF13193"/>
    </source>
</evidence>
<comment type="similarity">
    <text evidence="1">Belongs to the ATP-dependent AMP-binding enzyme family.</text>
</comment>
<dbReference type="Proteomes" id="UP000011083">
    <property type="component" value="Unassembled WGS sequence"/>
</dbReference>
<dbReference type="GO" id="GO:0005524">
    <property type="term" value="F:ATP binding"/>
    <property type="evidence" value="ECO:0007669"/>
    <property type="project" value="UniProtKB-KW"/>
</dbReference>
<feature type="domain" description="AMP-dependent synthetase/ligase" evidence="6">
    <location>
        <begin position="23"/>
        <end position="378"/>
    </location>
</feature>
<keyword evidence="4" id="KW-0067">ATP-binding</keyword>
<sequence length="533" mass="58200">MAACTRTNTGDTETLVDVLHPSHAGRTAVVLPEAAQSLTYAQLAHEVSHARDALSAAGLGRGDVVAMVLPNCLEFVVCWLATTNGRSIAAPLNPDYRLDEFKFYLEDTEAKAVIVPRGGRAAVAVEAAQQLRVPVWETWAEVDASSGRVRVGLESVEPLPVRRATASELRVAPEPEDVALFLHTSGTTGRPKGVPLTYRNLVTNLRNISRHYRLTPDDRSLIVMPLFHVHGLIGGGSVVIQPGKFSATTFWRDFLSNECTWYSAVPTIHQILLARADKDYTTSGKLRFIRSCSSALAPAVFKQLEERFKAPVIEAYAMTENSHQMTSNQLPPGKRKPGSVGQGTGVEVTIRDDSGKELAQGEKGEVCLRGPTVTRGYHNNPQANKTAFHEGRWFRTGDQGFFDEDKFLVLTGRIKELINRGGEKIAPSEIDSALLSHPDVSEAVSFGVPSDKYGEEVEAAVVLKGGREGGKAVEEAILKHCHAKLAAYKCPRRLYIAKDLPRTATGKIQRRHVATHFLKNSADSDKSLKKAKL</sequence>
<dbReference type="GO" id="GO:0006631">
    <property type="term" value="P:fatty acid metabolic process"/>
    <property type="evidence" value="ECO:0007669"/>
    <property type="project" value="TreeGrafter"/>
</dbReference>
<dbReference type="InterPro" id="IPR045851">
    <property type="entry name" value="AMP-bd_C_sf"/>
</dbReference>
<dbReference type="PROSITE" id="PS00455">
    <property type="entry name" value="AMP_BINDING"/>
    <property type="match status" value="1"/>
</dbReference>
<accession>L8GM08</accession>
<keyword evidence="2" id="KW-0436">Ligase</keyword>
<dbReference type="PANTHER" id="PTHR43201:SF5">
    <property type="entry name" value="MEDIUM-CHAIN ACYL-COA LIGASE ACSF2, MITOCHONDRIAL"/>
    <property type="match status" value="1"/>
</dbReference>
<dbReference type="InterPro" id="IPR025110">
    <property type="entry name" value="AMP-bd_C"/>
</dbReference>
<dbReference type="Gene3D" id="3.30.300.30">
    <property type="match status" value="1"/>
</dbReference>
<dbReference type="InterPro" id="IPR020845">
    <property type="entry name" value="AMP-binding_CS"/>
</dbReference>
<evidence type="ECO:0000256" key="2">
    <source>
        <dbReference type="ARBA" id="ARBA00022598"/>
    </source>
</evidence>
<organism evidence="8 9">
    <name type="scientific">Acanthamoeba castellanii (strain ATCC 30010 / Neff)</name>
    <dbReference type="NCBI Taxonomy" id="1257118"/>
    <lineage>
        <taxon>Eukaryota</taxon>
        <taxon>Amoebozoa</taxon>
        <taxon>Discosea</taxon>
        <taxon>Longamoebia</taxon>
        <taxon>Centramoebida</taxon>
        <taxon>Acanthamoebidae</taxon>
        <taxon>Acanthamoeba</taxon>
    </lineage>
</organism>
<evidence type="ECO:0000256" key="3">
    <source>
        <dbReference type="ARBA" id="ARBA00022741"/>
    </source>
</evidence>
<proteinExistence type="inferred from homology"/>
<reference evidence="8 9" key="1">
    <citation type="journal article" date="2013" name="Genome Biol.">
        <title>Genome of Acanthamoeba castellanii highlights extensive lateral gene transfer and early evolution of tyrosine kinase signaling.</title>
        <authorList>
            <person name="Clarke M."/>
            <person name="Lohan A.J."/>
            <person name="Liu B."/>
            <person name="Lagkouvardos I."/>
            <person name="Roy S."/>
            <person name="Zafar N."/>
            <person name="Bertelli C."/>
            <person name="Schilde C."/>
            <person name="Kianianmomeni A."/>
            <person name="Burglin T.R."/>
            <person name="Frech C."/>
            <person name="Turcotte B."/>
            <person name="Kopec K.O."/>
            <person name="Synnott J.M."/>
            <person name="Choo C."/>
            <person name="Paponov I."/>
            <person name="Finkler A."/>
            <person name="Soon Heng Tan C."/>
            <person name="Hutchins A.P."/>
            <person name="Weinmeier T."/>
            <person name="Rattei T."/>
            <person name="Chu J.S."/>
            <person name="Gimenez G."/>
            <person name="Irimia M."/>
            <person name="Rigden D.J."/>
            <person name="Fitzpatrick D.A."/>
            <person name="Lorenzo-Morales J."/>
            <person name="Bateman A."/>
            <person name="Chiu C.H."/>
            <person name="Tang P."/>
            <person name="Hegemann P."/>
            <person name="Fromm H."/>
            <person name="Raoult D."/>
            <person name="Greub G."/>
            <person name="Miranda-Saavedra D."/>
            <person name="Chen N."/>
            <person name="Nash P."/>
            <person name="Ginger M.L."/>
            <person name="Horn M."/>
            <person name="Schaap P."/>
            <person name="Caler L."/>
            <person name="Loftus B."/>
        </authorList>
    </citation>
    <scope>NUCLEOTIDE SEQUENCE [LARGE SCALE GENOMIC DNA]</scope>
    <source>
        <strain evidence="8 9">Neff</strain>
    </source>
</reference>
<dbReference type="OrthoDB" id="10253115at2759"/>
<evidence type="ECO:0000259" key="6">
    <source>
        <dbReference type="Pfam" id="PF00501"/>
    </source>
</evidence>
<dbReference type="KEGG" id="acan:ACA1_076160"/>
<dbReference type="Pfam" id="PF00501">
    <property type="entry name" value="AMP-binding"/>
    <property type="match status" value="1"/>
</dbReference>
<dbReference type="OMA" id="TFRGYYR"/>
<dbReference type="GeneID" id="14914327"/>
<evidence type="ECO:0000256" key="4">
    <source>
        <dbReference type="ARBA" id="ARBA00022840"/>
    </source>
</evidence>
<dbReference type="PANTHER" id="PTHR43201">
    <property type="entry name" value="ACYL-COA SYNTHETASE"/>
    <property type="match status" value="1"/>
</dbReference>
<dbReference type="InterPro" id="IPR045310">
    <property type="entry name" value="Pcs60-like"/>
</dbReference>
<dbReference type="CDD" id="cd05926">
    <property type="entry name" value="FACL_fum10p_like"/>
    <property type="match status" value="1"/>
</dbReference>
<evidence type="ECO:0000256" key="1">
    <source>
        <dbReference type="ARBA" id="ARBA00006432"/>
    </source>
</evidence>
<dbReference type="STRING" id="1257118.L8GM08"/>
<dbReference type="Pfam" id="PF13193">
    <property type="entry name" value="AMP-binding_C"/>
    <property type="match status" value="1"/>
</dbReference>
<dbReference type="GO" id="GO:0031956">
    <property type="term" value="F:medium-chain fatty acid-CoA ligase activity"/>
    <property type="evidence" value="ECO:0007669"/>
    <property type="project" value="TreeGrafter"/>
</dbReference>
<dbReference type="EMBL" id="KB008074">
    <property type="protein sequence ID" value="ELR13773.1"/>
    <property type="molecule type" value="Genomic_DNA"/>
</dbReference>
<dbReference type="InterPro" id="IPR000873">
    <property type="entry name" value="AMP-dep_synth/lig_dom"/>
</dbReference>
<dbReference type="VEuPathDB" id="AmoebaDB:ACA1_076160"/>
<dbReference type="RefSeq" id="XP_004335786.1">
    <property type="nucleotide sequence ID" value="XM_004335738.1"/>
</dbReference>
<protein>
    <submittedName>
        <fullName evidence="8">Peroxisomalcoenzyme A synthetase</fullName>
    </submittedName>
</protein>
<keyword evidence="9" id="KW-1185">Reference proteome</keyword>
<feature type="domain" description="AMP-binding enzyme C-terminal" evidence="7">
    <location>
        <begin position="429"/>
        <end position="507"/>
    </location>
</feature>
<dbReference type="SUPFAM" id="SSF56801">
    <property type="entry name" value="Acetyl-CoA synthetase-like"/>
    <property type="match status" value="1"/>
</dbReference>
<evidence type="ECO:0000256" key="5">
    <source>
        <dbReference type="SAM" id="MobiDB-lite"/>
    </source>
</evidence>
<dbReference type="Gene3D" id="3.40.50.12780">
    <property type="entry name" value="N-terminal domain of ligase-like"/>
    <property type="match status" value="1"/>
</dbReference>
<gene>
    <name evidence="8" type="ORF">ACA1_076160</name>
</gene>
<evidence type="ECO:0000313" key="9">
    <source>
        <dbReference type="Proteomes" id="UP000011083"/>
    </source>
</evidence>
<dbReference type="AlphaFoldDB" id="L8GM08"/>
<keyword evidence="3" id="KW-0547">Nucleotide-binding</keyword>